<evidence type="ECO:0000313" key="4">
    <source>
        <dbReference type="Proteomes" id="UP000639772"/>
    </source>
</evidence>
<gene>
    <name evidence="2" type="ORF">HPP92_022022</name>
    <name evidence="1" type="ORF">HPP92_022346</name>
</gene>
<sequence length="94" mass="10210">MGEEQYKQLPGQCGVIDFSGETADGLLGWRKIGGGRQRREKFISSPTKTVGREVEAAGTARLGGCSARAARAHTMVEIVSRVTLMLRWGVQFKA</sequence>
<dbReference type="EMBL" id="JADCNM010000012">
    <property type="protein sequence ID" value="KAG0458894.1"/>
    <property type="molecule type" value="Genomic_DNA"/>
</dbReference>
<organism evidence="1 3">
    <name type="scientific">Vanilla planifolia</name>
    <name type="common">Vanilla</name>
    <dbReference type="NCBI Taxonomy" id="51239"/>
    <lineage>
        <taxon>Eukaryota</taxon>
        <taxon>Viridiplantae</taxon>
        <taxon>Streptophyta</taxon>
        <taxon>Embryophyta</taxon>
        <taxon>Tracheophyta</taxon>
        <taxon>Spermatophyta</taxon>
        <taxon>Magnoliopsida</taxon>
        <taxon>Liliopsida</taxon>
        <taxon>Asparagales</taxon>
        <taxon>Orchidaceae</taxon>
        <taxon>Vanilloideae</taxon>
        <taxon>Vanilleae</taxon>
        <taxon>Vanilla</taxon>
    </lineage>
</organism>
<protein>
    <submittedName>
        <fullName evidence="1">Uncharacterized protein</fullName>
    </submittedName>
</protein>
<proteinExistence type="predicted"/>
<evidence type="ECO:0000313" key="1">
    <source>
        <dbReference type="EMBL" id="KAG0457189.1"/>
    </source>
</evidence>
<name>A0A835PPI2_VANPL</name>
<dbReference type="AlphaFoldDB" id="A0A835PPI2"/>
<comment type="caution">
    <text evidence="1">The sequence shown here is derived from an EMBL/GenBank/DDBJ whole genome shotgun (WGS) entry which is preliminary data.</text>
</comment>
<evidence type="ECO:0000313" key="2">
    <source>
        <dbReference type="EMBL" id="KAG0458894.1"/>
    </source>
</evidence>
<keyword evidence="3" id="KW-1185">Reference proteome</keyword>
<dbReference type="Proteomes" id="UP000639772">
    <property type="component" value="Chromosome 12"/>
</dbReference>
<evidence type="ECO:0000313" key="3">
    <source>
        <dbReference type="Proteomes" id="UP000636800"/>
    </source>
</evidence>
<dbReference type="Proteomes" id="UP000636800">
    <property type="component" value="Chromosome 12"/>
</dbReference>
<dbReference type="EMBL" id="JADCNL010000012">
    <property type="protein sequence ID" value="KAG0457189.1"/>
    <property type="molecule type" value="Genomic_DNA"/>
</dbReference>
<accession>A0A835PPI2</accession>
<reference evidence="3 4" key="1">
    <citation type="journal article" date="2020" name="Nat. Food">
        <title>A phased Vanilla planifolia genome enables genetic improvement of flavour and production.</title>
        <authorList>
            <person name="Hasing T."/>
            <person name="Tang H."/>
            <person name="Brym M."/>
            <person name="Khazi F."/>
            <person name="Huang T."/>
            <person name="Chambers A.H."/>
        </authorList>
    </citation>
    <scope>NUCLEOTIDE SEQUENCE [LARGE SCALE GENOMIC DNA]</scope>
    <source>
        <tissue evidence="1">Leaf</tissue>
    </source>
</reference>